<comment type="subcellular location">
    <subcellularLocation>
        <location evidence="1">Membrane</location>
        <topology evidence="1">Multi-pass membrane protein</topology>
    </subcellularLocation>
</comment>
<protein>
    <recommendedName>
        <fullName evidence="11">Amino acid transporter</fullName>
    </recommendedName>
</protein>
<comment type="caution">
    <text evidence="9">The sequence shown here is derived from an EMBL/GenBank/DDBJ whole genome shotgun (WGS) entry which is preliminary data.</text>
</comment>
<evidence type="ECO:0000256" key="3">
    <source>
        <dbReference type="ARBA" id="ARBA00022692"/>
    </source>
</evidence>
<proteinExistence type="predicted"/>
<evidence type="ECO:0000256" key="7">
    <source>
        <dbReference type="PIRSR" id="PIRSR600175-2"/>
    </source>
</evidence>
<dbReference type="GO" id="GO:0005332">
    <property type="term" value="F:gamma-aminobutyric acid:sodium:chloride symporter activity"/>
    <property type="evidence" value="ECO:0007669"/>
    <property type="project" value="TreeGrafter"/>
</dbReference>
<keyword evidence="3 8" id="KW-0812">Transmembrane</keyword>
<gene>
    <name evidence="9" type="ORF">PFISCL1PPCAC_380</name>
</gene>
<keyword evidence="6 8" id="KW-0472">Membrane</keyword>
<feature type="transmembrane region" description="Helical" evidence="8">
    <location>
        <begin position="187"/>
        <end position="208"/>
    </location>
</feature>
<name>A0AAV5US60_9BILA</name>
<keyword evidence="4" id="KW-0769">Symport</keyword>
<feature type="non-terminal residue" evidence="9">
    <location>
        <position position="265"/>
    </location>
</feature>
<evidence type="ECO:0000256" key="2">
    <source>
        <dbReference type="ARBA" id="ARBA00022448"/>
    </source>
</evidence>
<dbReference type="InterPro" id="IPR000175">
    <property type="entry name" value="Na/ntran_symport"/>
</dbReference>
<organism evidence="9 10">
    <name type="scientific">Pristionchus fissidentatus</name>
    <dbReference type="NCBI Taxonomy" id="1538716"/>
    <lineage>
        <taxon>Eukaryota</taxon>
        <taxon>Metazoa</taxon>
        <taxon>Ecdysozoa</taxon>
        <taxon>Nematoda</taxon>
        <taxon>Chromadorea</taxon>
        <taxon>Rhabditida</taxon>
        <taxon>Rhabditina</taxon>
        <taxon>Diplogasteromorpha</taxon>
        <taxon>Diplogasteroidea</taxon>
        <taxon>Neodiplogasteridae</taxon>
        <taxon>Pristionchus</taxon>
    </lineage>
</organism>
<dbReference type="SUPFAM" id="SSF161070">
    <property type="entry name" value="SNF-like"/>
    <property type="match status" value="1"/>
</dbReference>
<keyword evidence="5 8" id="KW-1133">Transmembrane helix</keyword>
<dbReference type="Proteomes" id="UP001432322">
    <property type="component" value="Unassembled WGS sequence"/>
</dbReference>
<evidence type="ECO:0000256" key="6">
    <source>
        <dbReference type="ARBA" id="ARBA00023136"/>
    </source>
</evidence>
<evidence type="ECO:0008006" key="11">
    <source>
        <dbReference type="Google" id="ProtNLM"/>
    </source>
</evidence>
<dbReference type="EMBL" id="BTSY01000001">
    <property type="protein sequence ID" value="GMT09085.1"/>
    <property type="molecule type" value="Genomic_DNA"/>
</dbReference>
<dbReference type="PANTHER" id="PTHR11616:SF326">
    <property type="entry name" value="SODIUM-DEPENDENT TRANSPORTER SNF-5"/>
    <property type="match status" value="1"/>
</dbReference>
<evidence type="ECO:0000313" key="10">
    <source>
        <dbReference type="Proteomes" id="UP001432322"/>
    </source>
</evidence>
<dbReference type="PROSITE" id="PS50267">
    <property type="entry name" value="NA_NEUROTRAN_SYMP_3"/>
    <property type="match status" value="1"/>
</dbReference>
<dbReference type="PANTHER" id="PTHR11616">
    <property type="entry name" value="SODIUM/CHLORIDE DEPENDENT TRANSPORTER"/>
    <property type="match status" value="1"/>
</dbReference>
<dbReference type="InterPro" id="IPR037272">
    <property type="entry name" value="SNS_sf"/>
</dbReference>
<keyword evidence="2" id="KW-0813">Transport</keyword>
<feature type="transmembrane region" description="Helical" evidence="8">
    <location>
        <begin position="37"/>
        <end position="55"/>
    </location>
</feature>
<accession>A0AAV5US60</accession>
<reference evidence="9" key="1">
    <citation type="submission" date="2023-10" db="EMBL/GenBank/DDBJ databases">
        <title>Genome assembly of Pristionchus species.</title>
        <authorList>
            <person name="Yoshida K."/>
            <person name="Sommer R.J."/>
        </authorList>
    </citation>
    <scope>NUCLEOTIDE SEQUENCE</scope>
    <source>
        <strain evidence="9">RS5133</strain>
    </source>
</reference>
<dbReference type="Pfam" id="PF00209">
    <property type="entry name" value="SNF"/>
    <property type="match status" value="1"/>
</dbReference>
<dbReference type="AlphaFoldDB" id="A0AAV5US60"/>
<keyword evidence="7" id="KW-1015">Disulfide bond</keyword>
<dbReference type="GO" id="GO:0043005">
    <property type="term" value="C:neuron projection"/>
    <property type="evidence" value="ECO:0007669"/>
    <property type="project" value="TreeGrafter"/>
</dbReference>
<keyword evidence="10" id="KW-1185">Reference proteome</keyword>
<dbReference type="GO" id="GO:0005886">
    <property type="term" value="C:plasma membrane"/>
    <property type="evidence" value="ECO:0007669"/>
    <property type="project" value="TreeGrafter"/>
</dbReference>
<evidence type="ECO:0000313" key="9">
    <source>
        <dbReference type="EMBL" id="GMT09085.1"/>
    </source>
</evidence>
<feature type="disulfide bond" evidence="7">
    <location>
        <begin position="81"/>
        <end position="90"/>
    </location>
</feature>
<evidence type="ECO:0000256" key="1">
    <source>
        <dbReference type="ARBA" id="ARBA00004141"/>
    </source>
</evidence>
<evidence type="ECO:0000256" key="8">
    <source>
        <dbReference type="SAM" id="Phobius"/>
    </source>
</evidence>
<evidence type="ECO:0000256" key="5">
    <source>
        <dbReference type="ARBA" id="ARBA00022989"/>
    </source>
</evidence>
<evidence type="ECO:0000256" key="4">
    <source>
        <dbReference type="ARBA" id="ARBA00022847"/>
    </source>
</evidence>
<sequence>MYFICMAVFGVPMLYMEMVIGQIAQVGPMRAFQLNFPLLQGVGWAVCLLSYVRAVNFSMLLTYSMEYAVESLIGVASRTLCTNTYNTEACFSPQTNRKFCKNKTVDVYFNKSCISLEEQLTLMPAIEMPAREFYRHTLRGLSADFLVGFEEASSFEFGSGRVIACYCVVWLFACFCLLRRMRWLGKLSLFIVGAACVITVIIAARALSLPRANIGLEKFFHFRSKTFTNVKAWKSAIRLVRSTLCLGLGGMISMASYSKRTNDAF</sequence>